<evidence type="ECO:0000313" key="10">
    <source>
        <dbReference type="Proteomes" id="UP000000378"/>
    </source>
</evidence>
<dbReference type="InterPro" id="IPR003416">
    <property type="entry name" value="MgtC/SapB/SrpB/YhiD_fam"/>
</dbReference>
<evidence type="ECO:0000256" key="6">
    <source>
        <dbReference type="ARBA" id="ARBA00023136"/>
    </source>
</evidence>
<keyword evidence="3" id="KW-1003">Cell membrane</keyword>
<gene>
    <name evidence="9" type="ordered locus">Slip_1061</name>
</gene>
<dbReference type="eggNOG" id="COG1285">
    <property type="taxonomic scope" value="Bacteria"/>
</dbReference>
<comment type="similarity">
    <text evidence="2">Belongs to the MgtC/SapB family.</text>
</comment>
<feature type="transmembrane region" description="Helical" evidence="7">
    <location>
        <begin position="39"/>
        <end position="60"/>
    </location>
</feature>
<feature type="transmembrane region" description="Helical" evidence="7">
    <location>
        <begin position="72"/>
        <end position="91"/>
    </location>
</feature>
<evidence type="ECO:0000256" key="1">
    <source>
        <dbReference type="ARBA" id="ARBA00004651"/>
    </source>
</evidence>
<proteinExistence type="inferred from homology"/>
<feature type="transmembrane region" description="Helical" evidence="7">
    <location>
        <begin position="6"/>
        <end position="27"/>
    </location>
</feature>
<keyword evidence="10" id="KW-1185">Reference proteome</keyword>
<dbReference type="Pfam" id="PF02308">
    <property type="entry name" value="MgtC"/>
    <property type="match status" value="1"/>
</dbReference>
<dbReference type="PANTHER" id="PTHR33778:SF1">
    <property type="entry name" value="MAGNESIUM TRANSPORTER YHID-RELATED"/>
    <property type="match status" value="1"/>
</dbReference>
<evidence type="ECO:0000313" key="9">
    <source>
        <dbReference type="EMBL" id="ADI01840.1"/>
    </source>
</evidence>
<dbReference type="PANTHER" id="PTHR33778">
    <property type="entry name" value="PROTEIN MGTC"/>
    <property type="match status" value="1"/>
</dbReference>
<reference evidence="9 10" key="2">
    <citation type="journal article" date="2010" name="Stand. Genomic Sci.">
        <title>Complete genome sequence of Syntrophothermus lipocalidus type strain (TGB-C1).</title>
        <authorList>
            <person name="Djao O.D."/>
            <person name="Zhang X."/>
            <person name="Lucas S."/>
            <person name="Lapidus A."/>
            <person name="Del Rio T.G."/>
            <person name="Nolan M."/>
            <person name="Tice H."/>
            <person name="Cheng J.F."/>
            <person name="Han C."/>
            <person name="Tapia R."/>
            <person name="Goodwin L."/>
            <person name="Pitluck S."/>
            <person name="Liolios K."/>
            <person name="Ivanova N."/>
            <person name="Mavromatis K."/>
            <person name="Mikhailova N."/>
            <person name="Ovchinnikova G."/>
            <person name="Pati A."/>
            <person name="Brambilla E."/>
            <person name="Chen A."/>
            <person name="Palaniappan K."/>
            <person name="Land M."/>
            <person name="Hauser L."/>
            <person name="Chang Y.J."/>
            <person name="Jeffries C.D."/>
            <person name="Rohde M."/>
            <person name="Sikorski J."/>
            <person name="Spring S."/>
            <person name="Goker M."/>
            <person name="Detter J.C."/>
            <person name="Woyke T."/>
            <person name="Bristow J."/>
            <person name="Eisen J.A."/>
            <person name="Markowitz V."/>
            <person name="Hugenholtz P."/>
            <person name="Kyrpides N.C."/>
            <person name="Klenk H.P."/>
        </authorList>
    </citation>
    <scope>NUCLEOTIDE SEQUENCE [LARGE SCALE GENOMIC DNA]</scope>
    <source>
        <strain evidence="10">DSM 12680 / TGB-C1</strain>
    </source>
</reference>
<comment type="subcellular location">
    <subcellularLocation>
        <location evidence="1">Cell membrane</location>
        <topology evidence="1">Multi-pass membrane protein</topology>
    </subcellularLocation>
</comment>
<evidence type="ECO:0000256" key="2">
    <source>
        <dbReference type="ARBA" id="ARBA00009298"/>
    </source>
</evidence>
<dbReference type="KEGG" id="slp:Slip_1061"/>
<dbReference type="HOGENOM" id="CLU_079292_1_4_9"/>
<keyword evidence="4 7" id="KW-0812">Transmembrane</keyword>
<feature type="domain" description="MgtC/SapB/SrpB/YhiD N-terminal" evidence="8">
    <location>
        <begin position="14"/>
        <end position="135"/>
    </location>
</feature>
<evidence type="ECO:0000256" key="5">
    <source>
        <dbReference type="ARBA" id="ARBA00022989"/>
    </source>
</evidence>
<dbReference type="RefSeq" id="WP_013175242.1">
    <property type="nucleotide sequence ID" value="NC_014220.1"/>
</dbReference>
<dbReference type="EMBL" id="CP002048">
    <property type="protein sequence ID" value="ADI01840.1"/>
    <property type="molecule type" value="Genomic_DNA"/>
</dbReference>
<dbReference type="GO" id="GO:0005886">
    <property type="term" value="C:plasma membrane"/>
    <property type="evidence" value="ECO:0007669"/>
    <property type="project" value="UniProtKB-SubCell"/>
</dbReference>
<feature type="transmembrane region" description="Helical" evidence="7">
    <location>
        <begin position="98"/>
        <end position="115"/>
    </location>
</feature>
<name>D7CMA5_SYNLT</name>
<dbReference type="OrthoDB" id="9811198at2"/>
<keyword evidence="6 7" id="KW-0472">Membrane</keyword>
<dbReference type="PRINTS" id="PR01837">
    <property type="entry name" value="MGTCSAPBPROT"/>
</dbReference>
<evidence type="ECO:0000256" key="4">
    <source>
        <dbReference type="ARBA" id="ARBA00022692"/>
    </source>
</evidence>
<dbReference type="AlphaFoldDB" id="D7CMA5"/>
<evidence type="ECO:0000256" key="7">
    <source>
        <dbReference type="SAM" id="Phobius"/>
    </source>
</evidence>
<organism evidence="9 10">
    <name type="scientific">Syntrophothermus lipocalidus (strain DSM 12680 / TGB-C1)</name>
    <dbReference type="NCBI Taxonomy" id="643648"/>
    <lineage>
        <taxon>Bacteria</taxon>
        <taxon>Bacillati</taxon>
        <taxon>Bacillota</taxon>
        <taxon>Clostridia</taxon>
        <taxon>Eubacteriales</taxon>
        <taxon>Syntrophomonadaceae</taxon>
        <taxon>Syntrophothermus</taxon>
    </lineage>
</organism>
<keyword evidence="5 7" id="KW-1133">Transmembrane helix</keyword>
<dbReference type="Proteomes" id="UP000000378">
    <property type="component" value="Chromosome"/>
</dbReference>
<accession>D7CMA5</accession>
<feature type="transmembrane region" description="Helical" evidence="7">
    <location>
        <begin position="121"/>
        <end position="141"/>
    </location>
</feature>
<evidence type="ECO:0000259" key="8">
    <source>
        <dbReference type="Pfam" id="PF02308"/>
    </source>
</evidence>
<protein>
    <submittedName>
        <fullName evidence="9">MgtC/SapB transporter</fullName>
    </submittedName>
</protein>
<sequence>MDIMEIFGLFFLQMLMCVVIGTGMGAMTKSRTKSTGPRTMILITIGAALVTIVSAEFFKGLGNPWFADPGRIAAQVVSALGFMGTGLIWITDSREMKRLWTAAAVWVSAILGMLIGMGRLLLSGAVLIMVIAVVFGSDYYVHYRDNSSR</sequence>
<dbReference type="InterPro" id="IPR049177">
    <property type="entry name" value="MgtC_SapB_SrpB_YhiD_N"/>
</dbReference>
<reference evidence="10" key="1">
    <citation type="journal article" date="2010" name="Stand. Genomic Sci.">
        <title>Complete genome sequence of Syntrophothermus lipocalidus type strain (TGB-C1T).</title>
        <authorList>
            <consortium name="US DOE Joint Genome Institute (JGI-PGF)"/>
            <person name="Djao O."/>
            <person name="Zhang X."/>
            <person name="Lucas S."/>
            <person name="Lapidus A."/>
            <person name="Glavina Del Rio T."/>
            <person name="Nolan M."/>
            <person name="Tice H."/>
            <person name="Cheng J."/>
            <person name="Han C."/>
            <person name="Tapia R."/>
            <person name="Goodwin L."/>
            <person name="Pitluck S."/>
            <person name="Liolios K."/>
            <person name="Ivanova N."/>
            <person name="Mavromatis K."/>
            <person name="Mikhailova N."/>
            <person name="Ovchinnikova G."/>
            <person name="Pati A."/>
            <person name="Brambilla E."/>
            <person name="Chen A."/>
            <person name="Palaniappan K."/>
            <person name="Land M."/>
            <person name="Hauser L."/>
            <person name="Chang Y."/>
            <person name="Jeffries C."/>
            <person name="Rohde M."/>
            <person name="Sikorski J."/>
            <person name="Spring S."/>
            <person name="Goker M."/>
            <person name="Detter J."/>
            <person name="Woyke T."/>
            <person name="Bristow J."/>
            <person name="Eisen J."/>
            <person name="Markowitz V."/>
            <person name="Hugenholtz P."/>
            <person name="Kyrpides N."/>
            <person name="Klenk H."/>
        </authorList>
    </citation>
    <scope>NUCLEOTIDE SEQUENCE [LARGE SCALE GENOMIC DNA]</scope>
    <source>
        <strain evidence="10">DSM 12680 / TGB-C1</strain>
    </source>
</reference>
<evidence type="ECO:0000256" key="3">
    <source>
        <dbReference type="ARBA" id="ARBA00022475"/>
    </source>
</evidence>
<dbReference type="STRING" id="643648.Slip_1061"/>